<dbReference type="EMBL" id="PPTF01000010">
    <property type="protein sequence ID" value="POB00322.1"/>
    <property type="molecule type" value="Genomic_DNA"/>
</dbReference>
<evidence type="ECO:0000313" key="4">
    <source>
        <dbReference type="Proteomes" id="UP000236416"/>
    </source>
</evidence>
<dbReference type="Gene3D" id="2.30.280.20">
    <property type="match status" value="1"/>
</dbReference>
<gene>
    <name evidence="3" type="ORF">C2134_02605</name>
</gene>
<comment type="caution">
    <text evidence="3">The sequence shown here is derived from an EMBL/GenBank/DDBJ whole genome shotgun (WGS) entry which is preliminary data.</text>
</comment>
<evidence type="ECO:0000259" key="1">
    <source>
        <dbReference type="Pfam" id="PF04471"/>
    </source>
</evidence>
<feature type="domain" description="Restriction endonuclease type IV Mrr" evidence="1">
    <location>
        <begin position="249"/>
        <end position="367"/>
    </location>
</feature>
<name>A0A2K4MT83_9NEIS</name>
<dbReference type="RefSeq" id="WP_103317352.1">
    <property type="nucleotide sequence ID" value="NZ_PPTF01000010.1"/>
</dbReference>
<dbReference type="REBASE" id="261548">
    <property type="entry name" value="Csp2610ORF2605P"/>
</dbReference>
<dbReference type="InterPro" id="IPR007560">
    <property type="entry name" value="Restrct_endonuc_IV_Mrr"/>
</dbReference>
<dbReference type="GO" id="GO:0009307">
    <property type="term" value="P:DNA restriction-modification system"/>
    <property type="evidence" value="ECO:0007669"/>
    <property type="project" value="InterPro"/>
</dbReference>
<keyword evidence="3" id="KW-0255">Endonuclease</keyword>
<organism evidence="3 4">
    <name type="scientific">Chromobacterium sinusclupearum</name>
    <dbReference type="NCBI Taxonomy" id="2077146"/>
    <lineage>
        <taxon>Bacteria</taxon>
        <taxon>Pseudomonadati</taxon>
        <taxon>Pseudomonadota</taxon>
        <taxon>Betaproteobacteria</taxon>
        <taxon>Neisseriales</taxon>
        <taxon>Chromobacteriaceae</taxon>
        <taxon>Chromobacterium</taxon>
    </lineage>
</organism>
<proteinExistence type="predicted"/>
<dbReference type="Gene3D" id="3.40.1350.10">
    <property type="match status" value="1"/>
</dbReference>
<keyword evidence="4" id="KW-1185">Reference proteome</keyword>
<dbReference type="InterPro" id="IPR011856">
    <property type="entry name" value="tRNA_endonuc-like_dom_sf"/>
</dbReference>
<dbReference type="GO" id="GO:0004519">
    <property type="term" value="F:endonuclease activity"/>
    <property type="evidence" value="ECO:0007669"/>
    <property type="project" value="UniProtKB-KW"/>
</dbReference>
<accession>A0A2K4MT83</accession>
<keyword evidence="3" id="KW-0540">Nuclease</keyword>
<dbReference type="GO" id="GO:0003677">
    <property type="term" value="F:DNA binding"/>
    <property type="evidence" value="ECO:0007669"/>
    <property type="project" value="InterPro"/>
</dbReference>
<sequence length="386" mass="42970">MSIYSGEDLTAVDLIVDAIYRGFKTDKGGIADPLVPLVGVSRQGGFRYRGTRDRPTLLVLTSNLAEADWPDELDPTTGRFVYYGDNRHPGRQLHDTPRFGNQLLKDLFDRTHNGRRHEVPPILIFTSEGPGRSFRFRGLAVPGHPAMPATEDLVAIWKTDGADRFQNYRAVFTILDAAVISREWIQAMGLGIPGAKEAPPVWQTWLETGMAKPLEAPRTQQIRPKADQLPSSHDDITLINVIKDRYQHDPFGFESCAGAITKLLLSNVSRFELTRPWRDGGRDGVGTLRLGQGLASIEVAFALEAKCYGLENSVGVREVSRLISRIKHREFGVLVTTSFIDRQAYQEVVDDGHPVIFVTAIDIVRLLREAGYSSPPLVSDWLNGLQ</sequence>
<evidence type="ECO:0000259" key="2">
    <source>
        <dbReference type="Pfam" id="PF18062"/>
    </source>
</evidence>
<dbReference type="AlphaFoldDB" id="A0A2K4MT83"/>
<evidence type="ECO:0000313" key="3">
    <source>
        <dbReference type="EMBL" id="POB00322.1"/>
    </source>
</evidence>
<feature type="domain" description="Restriction endonuclease AspBHI N-terminal" evidence="2">
    <location>
        <begin position="31"/>
        <end position="209"/>
    </location>
</feature>
<reference evidence="3 4" key="1">
    <citation type="submission" date="2018-01" db="EMBL/GenBank/DDBJ databases">
        <title>Genomic Sequence of Chromobacterium MWU13-2610 from wild cranberry bogs within the Cape Cod National Seashore.</title>
        <authorList>
            <person name="O'Hara-Hanley K."/>
            <person name="Soby S."/>
            <person name="Harrison A."/>
        </authorList>
    </citation>
    <scope>NUCLEOTIDE SEQUENCE [LARGE SCALE GENOMIC DNA]</scope>
    <source>
        <strain evidence="3 4">MWU13-2610</strain>
    </source>
</reference>
<protein>
    <submittedName>
        <fullName evidence="3">Restriction endonuclease</fullName>
    </submittedName>
</protein>
<dbReference type="Pfam" id="PF18062">
    <property type="entry name" value="RE_AspBHI_N"/>
    <property type="match status" value="1"/>
</dbReference>
<dbReference type="Proteomes" id="UP000236416">
    <property type="component" value="Unassembled WGS sequence"/>
</dbReference>
<keyword evidence="3" id="KW-0378">Hydrolase</keyword>
<dbReference type="Pfam" id="PF04471">
    <property type="entry name" value="Mrr_cat"/>
    <property type="match status" value="1"/>
</dbReference>
<dbReference type="InterPro" id="IPR041409">
    <property type="entry name" value="RE_AspBHI_N"/>
</dbReference>